<evidence type="ECO:0000259" key="1">
    <source>
        <dbReference type="Pfam" id="PF02214"/>
    </source>
</evidence>
<dbReference type="AlphaFoldDB" id="A0A9K3KGE6"/>
<reference evidence="2" key="1">
    <citation type="journal article" date="2021" name="Sci. Rep.">
        <title>Diploid genomic architecture of Nitzschia inconspicua, an elite biomass production diatom.</title>
        <authorList>
            <person name="Oliver A."/>
            <person name="Podell S."/>
            <person name="Pinowska A."/>
            <person name="Traller J.C."/>
            <person name="Smith S.R."/>
            <person name="McClure R."/>
            <person name="Beliaev A."/>
            <person name="Bohutskyi P."/>
            <person name="Hill E.A."/>
            <person name="Rabines A."/>
            <person name="Zheng H."/>
            <person name="Allen L.Z."/>
            <person name="Kuo A."/>
            <person name="Grigoriev I.V."/>
            <person name="Allen A.E."/>
            <person name="Hazlebeck D."/>
            <person name="Allen E.E."/>
        </authorList>
    </citation>
    <scope>NUCLEOTIDE SEQUENCE</scope>
    <source>
        <strain evidence="2">Hildebrandi</strain>
    </source>
</reference>
<evidence type="ECO:0000313" key="2">
    <source>
        <dbReference type="EMBL" id="KAG7343115.1"/>
    </source>
</evidence>
<dbReference type="CDD" id="cd18316">
    <property type="entry name" value="BTB_POZ_KCTD-like"/>
    <property type="match status" value="1"/>
</dbReference>
<dbReference type="PANTHER" id="PTHR14499:SF136">
    <property type="entry name" value="GH08630P"/>
    <property type="match status" value="1"/>
</dbReference>
<accession>A0A9K3KGE6</accession>
<dbReference type="Proteomes" id="UP000693970">
    <property type="component" value="Unassembled WGS sequence"/>
</dbReference>
<dbReference type="Pfam" id="PF02214">
    <property type="entry name" value="BTB_2"/>
    <property type="match status" value="1"/>
</dbReference>
<reference evidence="2" key="2">
    <citation type="submission" date="2021-04" db="EMBL/GenBank/DDBJ databases">
        <authorList>
            <person name="Podell S."/>
        </authorList>
    </citation>
    <scope>NUCLEOTIDE SEQUENCE</scope>
    <source>
        <strain evidence="2">Hildebrandi</strain>
    </source>
</reference>
<dbReference type="GO" id="GO:0051260">
    <property type="term" value="P:protein homooligomerization"/>
    <property type="evidence" value="ECO:0007669"/>
    <property type="project" value="InterPro"/>
</dbReference>
<feature type="domain" description="Potassium channel tetramerisation-type BTB" evidence="1">
    <location>
        <begin position="6"/>
        <end position="94"/>
    </location>
</feature>
<dbReference type="InterPro" id="IPR003131">
    <property type="entry name" value="T1-type_BTB"/>
</dbReference>
<keyword evidence="3" id="KW-1185">Reference proteome</keyword>
<dbReference type="OrthoDB" id="45549at2759"/>
<comment type="caution">
    <text evidence="2">The sequence shown here is derived from an EMBL/GenBank/DDBJ whole genome shotgun (WGS) entry which is preliminary data.</text>
</comment>
<name>A0A9K3KGE6_9STRA</name>
<dbReference type="EMBL" id="JAGRRH010000024">
    <property type="protein sequence ID" value="KAG7343115.1"/>
    <property type="molecule type" value="Genomic_DNA"/>
</dbReference>
<gene>
    <name evidence="2" type="ORF">IV203_021060</name>
</gene>
<protein>
    <submittedName>
        <fullName evidence="2">BTB/POZ domain containing protein</fullName>
    </submittedName>
</protein>
<proteinExistence type="predicted"/>
<evidence type="ECO:0000313" key="3">
    <source>
        <dbReference type="Proteomes" id="UP000693970"/>
    </source>
</evidence>
<sequence length="221" mass="25731">MSTATIEFDVGGTPYKVSKSLVEQYPNSMLAAISSKRWKNDQDEEGDEGAIFIDRNGERFQYVLDYMRDSKVCLPLSIPKVQFLTDMEYYGLDVDDKNVKLSVTDSDDMFYTLGNIRDHFNDLIREAELRYSDVAAEMFACVVAREFFFKLLDTNRWSSGWYPTIQQPCQVQVSYDQKQRHLTVNYIQVHLRKFGLKATQINFPQWQSDKKCQCTVFVSLL</sequence>
<organism evidence="2 3">
    <name type="scientific">Nitzschia inconspicua</name>
    <dbReference type="NCBI Taxonomy" id="303405"/>
    <lineage>
        <taxon>Eukaryota</taxon>
        <taxon>Sar</taxon>
        <taxon>Stramenopiles</taxon>
        <taxon>Ochrophyta</taxon>
        <taxon>Bacillariophyta</taxon>
        <taxon>Bacillariophyceae</taxon>
        <taxon>Bacillariophycidae</taxon>
        <taxon>Bacillariales</taxon>
        <taxon>Bacillariaceae</taxon>
        <taxon>Nitzschia</taxon>
    </lineage>
</organism>
<dbReference type="PANTHER" id="PTHR14499">
    <property type="entry name" value="POTASSIUM CHANNEL TETRAMERIZATION DOMAIN-CONTAINING"/>
    <property type="match status" value="1"/>
</dbReference>